<keyword evidence="4" id="KW-1185">Reference proteome</keyword>
<organism evidence="2 4">
    <name type="scientific">Gossypium raimondii</name>
    <name type="common">Peruvian cotton</name>
    <name type="synonym">Gossypium klotzschianum subsp. raimondii</name>
    <dbReference type="NCBI Taxonomy" id="29730"/>
    <lineage>
        <taxon>Eukaryota</taxon>
        <taxon>Viridiplantae</taxon>
        <taxon>Streptophyta</taxon>
        <taxon>Embryophyta</taxon>
        <taxon>Tracheophyta</taxon>
        <taxon>Spermatophyta</taxon>
        <taxon>Magnoliopsida</taxon>
        <taxon>eudicotyledons</taxon>
        <taxon>Gunneridae</taxon>
        <taxon>Pentapetalae</taxon>
        <taxon>rosids</taxon>
        <taxon>malvids</taxon>
        <taxon>Malvales</taxon>
        <taxon>Malvaceae</taxon>
        <taxon>Malvoideae</taxon>
        <taxon>Gossypium</taxon>
    </lineage>
</organism>
<dbReference type="OMA" id="RELEGDC"/>
<evidence type="ECO:0000313" key="4">
    <source>
        <dbReference type="Proteomes" id="UP000032304"/>
    </source>
</evidence>
<dbReference type="AlphaFoldDB" id="A0A0D2T9J7"/>
<dbReference type="PROSITE" id="PS00028">
    <property type="entry name" value="ZINC_FINGER_C2H2_1"/>
    <property type="match status" value="1"/>
</dbReference>
<reference evidence="3 5" key="2">
    <citation type="journal article" date="2019" name="Genome Biol. Evol.">
        <title>Insights into the evolution of the New World diploid cottons (Gossypium, subgenus Houzingenia) based on genome sequencing.</title>
        <authorList>
            <person name="Grover C.E."/>
            <person name="Arick M.A. 2nd"/>
            <person name="Thrash A."/>
            <person name="Conover J.L."/>
            <person name="Sanders W.S."/>
            <person name="Peterson D.G."/>
            <person name="Frelichowski J.E."/>
            <person name="Scheffler J.A."/>
            <person name="Scheffler B.E."/>
            <person name="Wendel J.F."/>
        </authorList>
    </citation>
    <scope>NUCLEOTIDE SEQUENCE [LARGE SCALE GENOMIC DNA]</scope>
    <source>
        <strain evidence="3">8</strain>
        <tissue evidence="3">Leaf</tissue>
    </source>
</reference>
<dbReference type="EMBL" id="JABEZZ010000011">
    <property type="protein sequence ID" value="MBA0600001.1"/>
    <property type="molecule type" value="Genomic_DNA"/>
</dbReference>
<gene>
    <name evidence="2" type="ORF">B456_011G175600</name>
    <name evidence="3" type="ORF">Gorai_006200</name>
</gene>
<dbReference type="InterPro" id="IPR013087">
    <property type="entry name" value="Znf_C2H2_type"/>
</dbReference>
<dbReference type="Proteomes" id="UP000032304">
    <property type="component" value="Chromosome 11"/>
</dbReference>
<feature type="domain" description="C2H2-type" evidence="1">
    <location>
        <begin position="33"/>
        <end position="53"/>
    </location>
</feature>
<protein>
    <recommendedName>
        <fullName evidence="1">C2H2-type domain-containing protein</fullName>
    </recommendedName>
</protein>
<sequence length="227" mass="25247">MDASRNANMREAVPLLNHARREQPGSAEELIACRICDHIFTSSRALFDHMELHLLLDEANAKRQLLLSHMVVAPQSGVSANHLIQNHPPPPPALQQDSQQQPRLVVPRQRFVRILPYPPLPSAIHPFLIGAGAPQQWTIRPPLVSYQPVVNQPLPTAPTPSPTAAEVAATAARQIMRMSRSRTNLFTRPFLNQLEANLLIEGMAAMAERELEGDCVRDQEVDVTLKL</sequence>
<reference evidence="2 4" key="1">
    <citation type="journal article" date="2012" name="Nature">
        <title>Repeated polyploidization of Gossypium genomes and the evolution of spinnable cotton fibres.</title>
        <authorList>
            <person name="Paterson A.H."/>
            <person name="Wendel J.F."/>
            <person name="Gundlach H."/>
            <person name="Guo H."/>
            <person name="Jenkins J."/>
            <person name="Jin D."/>
            <person name="Llewellyn D."/>
            <person name="Showmaker K.C."/>
            <person name="Shu S."/>
            <person name="Udall J."/>
            <person name="Yoo M.J."/>
            <person name="Byers R."/>
            <person name="Chen W."/>
            <person name="Doron-Faigenboim A."/>
            <person name="Duke M.V."/>
            <person name="Gong L."/>
            <person name="Grimwood J."/>
            <person name="Grover C."/>
            <person name="Grupp K."/>
            <person name="Hu G."/>
            <person name="Lee T.H."/>
            <person name="Li J."/>
            <person name="Lin L."/>
            <person name="Liu T."/>
            <person name="Marler B.S."/>
            <person name="Page J.T."/>
            <person name="Roberts A.W."/>
            <person name="Romanel E."/>
            <person name="Sanders W.S."/>
            <person name="Szadkowski E."/>
            <person name="Tan X."/>
            <person name="Tang H."/>
            <person name="Xu C."/>
            <person name="Wang J."/>
            <person name="Wang Z."/>
            <person name="Zhang D."/>
            <person name="Zhang L."/>
            <person name="Ashrafi H."/>
            <person name="Bedon F."/>
            <person name="Bowers J.E."/>
            <person name="Brubaker C.L."/>
            <person name="Chee P.W."/>
            <person name="Das S."/>
            <person name="Gingle A.R."/>
            <person name="Haigler C.H."/>
            <person name="Harker D."/>
            <person name="Hoffmann L.V."/>
            <person name="Hovav R."/>
            <person name="Jones D.C."/>
            <person name="Lemke C."/>
            <person name="Mansoor S."/>
            <person name="ur Rahman M."/>
            <person name="Rainville L.N."/>
            <person name="Rambani A."/>
            <person name="Reddy U.K."/>
            <person name="Rong J.K."/>
            <person name="Saranga Y."/>
            <person name="Scheffler B.E."/>
            <person name="Scheffler J.A."/>
            <person name="Stelly D.M."/>
            <person name="Triplett B.A."/>
            <person name="Van Deynze A."/>
            <person name="Vaslin M.F."/>
            <person name="Waghmare V.N."/>
            <person name="Walford S.A."/>
            <person name="Wright R.J."/>
            <person name="Zaki E.A."/>
            <person name="Zhang T."/>
            <person name="Dennis E.S."/>
            <person name="Mayer K.F."/>
            <person name="Peterson D.G."/>
            <person name="Rokhsar D.S."/>
            <person name="Wang X."/>
            <person name="Schmutz J."/>
        </authorList>
    </citation>
    <scope>NUCLEOTIDE SEQUENCE [LARGE SCALE GENOMIC DNA]</scope>
</reference>
<evidence type="ECO:0000313" key="2">
    <source>
        <dbReference type="EMBL" id="KJB72393.1"/>
    </source>
</evidence>
<proteinExistence type="predicted"/>
<reference evidence="3" key="3">
    <citation type="submission" date="2020-04" db="EMBL/GenBank/DDBJ databases">
        <authorList>
            <person name="Grover C.E."/>
            <person name="Arick M.A. II"/>
            <person name="Thrash A."/>
            <person name="Conover J.L."/>
            <person name="Sanders W.S."/>
            <person name="Peterson D.G."/>
            <person name="Scheffler J.A."/>
            <person name="Scheffler B.E."/>
            <person name="Wendel J.F."/>
        </authorList>
    </citation>
    <scope>NUCLEOTIDE SEQUENCE</scope>
    <source>
        <strain evidence="3">8</strain>
        <tissue evidence="3">Leaf</tissue>
    </source>
</reference>
<dbReference type="Gramene" id="KJB72393">
    <property type="protein sequence ID" value="KJB72393"/>
    <property type="gene ID" value="B456_011G175600"/>
</dbReference>
<evidence type="ECO:0000313" key="3">
    <source>
        <dbReference type="EMBL" id="MBA0600001.1"/>
    </source>
</evidence>
<accession>A0A0D2T9J7</accession>
<evidence type="ECO:0000259" key="1">
    <source>
        <dbReference type="PROSITE" id="PS00028"/>
    </source>
</evidence>
<dbReference type="Proteomes" id="UP000593578">
    <property type="component" value="Unassembled WGS sequence"/>
</dbReference>
<name>A0A0D2T9J7_GOSRA</name>
<evidence type="ECO:0000313" key="5">
    <source>
        <dbReference type="Proteomes" id="UP000593578"/>
    </source>
</evidence>
<dbReference type="EMBL" id="CM001750">
    <property type="protein sequence ID" value="KJB72393.1"/>
    <property type="molecule type" value="Genomic_DNA"/>
</dbReference>